<dbReference type="AlphaFoldDB" id="A0AAW1J256"/>
<evidence type="ECO:0000256" key="2">
    <source>
        <dbReference type="SAM" id="Phobius"/>
    </source>
</evidence>
<organism evidence="3 4">
    <name type="scientific">Saponaria officinalis</name>
    <name type="common">Common soapwort</name>
    <name type="synonym">Lychnis saponaria</name>
    <dbReference type="NCBI Taxonomy" id="3572"/>
    <lineage>
        <taxon>Eukaryota</taxon>
        <taxon>Viridiplantae</taxon>
        <taxon>Streptophyta</taxon>
        <taxon>Embryophyta</taxon>
        <taxon>Tracheophyta</taxon>
        <taxon>Spermatophyta</taxon>
        <taxon>Magnoliopsida</taxon>
        <taxon>eudicotyledons</taxon>
        <taxon>Gunneridae</taxon>
        <taxon>Pentapetalae</taxon>
        <taxon>Caryophyllales</taxon>
        <taxon>Caryophyllaceae</taxon>
        <taxon>Caryophylleae</taxon>
        <taxon>Saponaria</taxon>
    </lineage>
</organism>
<feature type="transmembrane region" description="Helical" evidence="2">
    <location>
        <begin position="50"/>
        <end position="73"/>
    </location>
</feature>
<keyword evidence="2" id="KW-0472">Membrane</keyword>
<evidence type="ECO:0000313" key="4">
    <source>
        <dbReference type="Proteomes" id="UP001443914"/>
    </source>
</evidence>
<keyword evidence="2" id="KW-1133">Transmembrane helix</keyword>
<evidence type="ECO:0000313" key="3">
    <source>
        <dbReference type="EMBL" id="KAK9697373.1"/>
    </source>
</evidence>
<accession>A0AAW1J256</accession>
<sequence>MEELQSAFQKFSKDAKSMASSLSQPPPPPPPPPSSSFSSGVIVTRPPRGVSVWTCSKLCAVFFVAGVFVGYTLKRRVRRWVSSLLRRLKDD</sequence>
<feature type="region of interest" description="Disordered" evidence="1">
    <location>
        <begin position="1"/>
        <end position="40"/>
    </location>
</feature>
<dbReference type="Proteomes" id="UP001443914">
    <property type="component" value="Unassembled WGS sequence"/>
</dbReference>
<dbReference type="EMBL" id="JBDFQZ010000008">
    <property type="protein sequence ID" value="KAK9697373.1"/>
    <property type="molecule type" value="Genomic_DNA"/>
</dbReference>
<evidence type="ECO:0008006" key="5">
    <source>
        <dbReference type="Google" id="ProtNLM"/>
    </source>
</evidence>
<evidence type="ECO:0000256" key="1">
    <source>
        <dbReference type="SAM" id="MobiDB-lite"/>
    </source>
</evidence>
<feature type="compositionally biased region" description="Pro residues" evidence="1">
    <location>
        <begin position="24"/>
        <end position="34"/>
    </location>
</feature>
<gene>
    <name evidence="3" type="ORF">RND81_08G033700</name>
</gene>
<reference evidence="3" key="1">
    <citation type="submission" date="2024-03" db="EMBL/GenBank/DDBJ databases">
        <title>WGS assembly of Saponaria officinalis var. Norfolk2.</title>
        <authorList>
            <person name="Jenkins J."/>
            <person name="Shu S."/>
            <person name="Grimwood J."/>
            <person name="Barry K."/>
            <person name="Goodstein D."/>
            <person name="Schmutz J."/>
            <person name="Leebens-Mack J."/>
            <person name="Osbourn A."/>
        </authorList>
    </citation>
    <scope>NUCLEOTIDE SEQUENCE [LARGE SCALE GENOMIC DNA]</scope>
    <source>
        <strain evidence="3">JIC</strain>
    </source>
</reference>
<keyword evidence="4" id="KW-1185">Reference proteome</keyword>
<comment type="caution">
    <text evidence="3">The sequence shown here is derived from an EMBL/GenBank/DDBJ whole genome shotgun (WGS) entry which is preliminary data.</text>
</comment>
<protein>
    <recommendedName>
        <fullName evidence="5">Transmembrane protein</fullName>
    </recommendedName>
</protein>
<keyword evidence="2" id="KW-0812">Transmembrane</keyword>
<proteinExistence type="predicted"/>
<name>A0AAW1J256_SAPOF</name>